<evidence type="ECO:0000313" key="1">
    <source>
        <dbReference type="EMBL" id="KAI7997301.1"/>
    </source>
</evidence>
<accession>A0ACC0G838</accession>
<comment type="caution">
    <text evidence="1">The sequence shown here is derived from an EMBL/GenBank/DDBJ whole genome shotgun (WGS) entry which is preliminary data.</text>
</comment>
<protein>
    <submittedName>
        <fullName evidence="1">Uncharacterized protein</fullName>
    </submittedName>
</protein>
<sequence length="41" mass="4748">MLMLLLLLLWLSRLSVQLLLSSHGLYVVYVVHMFMSDVNKA</sequence>
<dbReference type="EMBL" id="CM045767">
    <property type="protein sequence ID" value="KAI7997301.1"/>
    <property type="molecule type" value="Genomic_DNA"/>
</dbReference>
<gene>
    <name evidence="1" type="ORF">LOK49_LG10G01085</name>
</gene>
<keyword evidence="2" id="KW-1185">Reference proteome</keyword>
<reference evidence="1 2" key="1">
    <citation type="journal article" date="2022" name="Plant J.">
        <title>Chromosome-level genome of Camellia lanceoleosa provides a valuable resource for understanding genome evolution and self-incompatibility.</title>
        <authorList>
            <person name="Gong W."/>
            <person name="Xiao S."/>
            <person name="Wang L."/>
            <person name="Liao Z."/>
            <person name="Chang Y."/>
            <person name="Mo W."/>
            <person name="Hu G."/>
            <person name="Li W."/>
            <person name="Zhao G."/>
            <person name="Zhu H."/>
            <person name="Hu X."/>
            <person name="Ji K."/>
            <person name="Xiang X."/>
            <person name="Song Q."/>
            <person name="Yuan D."/>
            <person name="Jin S."/>
            <person name="Zhang L."/>
        </authorList>
    </citation>
    <scope>NUCLEOTIDE SEQUENCE [LARGE SCALE GENOMIC DNA]</scope>
    <source>
        <strain evidence="1">SQ_2022a</strain>
    </source>
</reference>
<proteinExistence type="predicted"/>
<dbReference type="Proteomes" id="UP001060215">
    <property type="component" value="Chromosome 10"/>
</dbReference>
<organism evidence="1 2">
    <name type="scientific">Camellia lanceoleosa</name>
    <dbReference type="NCBI Taxonomy" id="1840588"/>
    <lineage>
        <taxon>Eukaryota</taxon>
        <taxon>Viridiplantae</taxon>
        <taxon>Streptophyta</taxon>
        <taxon>Embryophyta</taxon>
        <taxon>Tracheophyta</taxon>
        <taxon>Spermatophyta</taxon>
        <taxon>Magnoliopsida</taxon>
        <taxon>eudicotyledons</taxon>
        <taxon>Gunneridae</taxon>
        <taxon>Pentapetalae</taxon>
        <taxon>asterids</taxon>
        <taxon>Ericales</taxon>
        <taxon>Theaceae</taxon>
        <taxon>Camellia</taxon>
    </lineage>
</organism>
<evidence type="ECO:0000313" key="2">
    <source>
        <dbReference type="Proteomes" id="UP001060215"/>
    </source>
</evidence>
<name>A0ACC0G838_9ERIC</name>